<dbReference type="GeneID" id="80550541"/>
<accession>A0A515L4M5</accession>
<dbReference type="KEGG" id="vg:80550541"/>
<dbReference type="Pfam" id="PF21709">
    <property type="entry name" value="ABC_C"/>
    <property type="match status" value="1"/>
</dbReference>
<organism evidence="1 2">
    <name type="scientific">Jujube yellow mottle-associated virus</name>
    <dbReference type="NCBI Taxonomy" id="2595002"/>
    <lineage>
        <taxon>Viruses</taxon>
        <taxon>Riboviria</taxon>
        <taxon>Orthornavirae</taxon>
        <taxon>Negarnaviricota</taxon>
        <taxon>Polyploviricotina</taxon>
        <taxon>Bunyaviricetes</taxon>
        <taxon>Elliovirales</taxon>
        <taxon>Fimoviridae</taxon>
        <taxon>Emaravirus</taxon>
        <taxon>Emaravirus ziziphi</taxon>
    </lineage>
</organism>
<dbReference type="EMBL" id="MK305899">
    <property type="protein sequence ID" value="QDM39004.1"/>
    <property type="molecule type" value="Genomic_RNA"/>
</dbReference>
<dbReference type="Proteomes" id="UP000678325">
    <property type="component" value="Genome"/>
</dbReference>
<dbReference type="RefSeq" id="YP_010840073.1">
    <property type="nucleotide sequence ID" value="NC_078388.1"/>
</dbReference>
<evidence type="ECO:0000313" key="1">
    <source>
        <dbReference type="EMBL" id="QDM39004.1"/>
    </source>
</evidence>
<sequence length="194" mass="22864">MDYSDISLESILLDLWTDLFNNVIEYCKGGKYMLYESMMQQLLANGELNQDEMPSAESIFKFNKIVFICTQIVDYDSVLEKYFKKHFEKFNIRMIKKDYNLRYRNKISLARMLDNNVNYNNDLSNLEYWDKLLKNIKKQSFQNSNMSEMSSIALLENYLKIIAKLNKIIGNVMNDLEEYKTPIGELSIVSSDSD</sequence>
<reference evidence="1" key="1">
    <citation type="journal article" date="2019" name="Front. Microbiol.">
        <title>Identification and Characterization of a Novel Emaravirus Associated With Jujube (Ziziphus jujuba Mill.) Yellow Mottle Disease.</title>
        <authorList>
            <person name="Yang C."/>
            <person name="Zhang S."/>
            <person name="Han T."/>
            <person name="Fu J."/>
            <person name="Di Serio F."/>
            <person name="Cao M."/>
        </authorList>
    </citation>
    <scope>NUCLEOTIDE SEQUENCE</scope>
    <source>
        <strain evidence="1">JYMaV1</strain>
    </source>
</reference>
<protein>
    <submittedName>
        <fullName evidence="1">P6 protein</fullName>
    </submittedName>
</protein>
<keyword evidence="2" id="KW-1185">Reference proteome</keyword>
<name>A0A515L4M5_9VIRU</name>
<evidence type="ECO:0000313" key="2">
    <source>
        <dbReference type="Proteomes" id="UP000678325"/>
    </source>
</evidence>
<proteinExistence type="predicted"/>
<dbReference type="InterPro" id="IPR049105">
    <property type="entry name" value="ABC_C"/>
</dbReference>